<evidence type="ECO:0000256" key="13">
    <source>
        <dbReference type="ARBA" id="ARBA00022777"/>
    </source>
</evidence>
<feature type="domain" description="Ig-like" evidence="23">
    <location>
        <begin position="5978"/>
        <end position="6072"/>
    </location>
</feature>
<evidence type="ECO:0000256" key="20">
    <source>
        <dbReference type="ARBA" id="ARBA00047899"/>
    </source>
</evidence>
<dbReference type="InterPro" id="IPR003961">
    <property type="entry name" value="FN3_dom"/>
</dbReference>
<dbReference type="SMART" id="SM00408">
    <property type="entry name" value="IGc2"/>
    <property type="match status" value="21"/>
</dbReference>
<dbReference type="FunFam" id="2.60.40.10:FF:002123">
    <property type="entry name" value="Titin, tandem duplicate 1"/>
    <property type="match status" value="1"/>
</dbReference>
<dbReference type="InterPro" id="IPR036179">
    <property type="entry name" value="Ig-like_dom_sf"/>
</dbReference>
<evidence type="ECO:0000256" key="10">
    <source>
        <dbReference type="ARBA" id="ARBA00022723"/>
    </source>
</evidence>
<feature type="domain" description="Fibronectin type-III" evidence="24">
    <location>
        <begin position="5717"/>
        <end position="5811"/>
    </location>
</feature>
<dbReference type="FunFam" id="2.60.40.10:FF:000770">
    <property type="entry name" value="titin isoform X1"/>
    <property type="match status" value="1"/>
</dbReference>
<feature type="domain" description="Fibronectin type-III" evidence="24">
    <location>
        <begin position="4303"/>
        <end position="4398"/>
    </location>
</feature>
<feature type="domain" description="Fibronectin type-III" evidence="24">
    <location>
        <begin position="4200"/>
        <end position="4297"/>
    </location>
</feature>
<dbReference type="FunFam" id="2.60.40.10:FF:000135">
    <property type="entry name" value="Titin a"/>
    <property type="match status" value="2"/>
</dbReference>
<feature type="domain" description="Fibronectin type-III" evidence="24">
    <location>
        <begin position="3245"/>
        <end position="3339"/>
    </location>
</feature>
<feature type="domain" description="Fibronectin type-III" evidence="24">
    <location>
        <begin position="3540"/>
        <end position="3635"/>
    </location>
</feature>
<feature type="compositionally biased region" description="Basic and acidic residues" evidence="22">
    <location>
        <begin position="510"/>
        <end position="530"/>
    </location>
</feature>
<accession>A0AAN8GT75</accession>
<evidence type="ECO:0000256" key="18">
    <source>
        <dbReference type="ARBA" id="ARBA00023242"/>
    </source>
</evidence>
<dbReference type="EC" id="2.7.11.1" evidence="5"/>
<dbReference type="GO" id="GO:0005516">
    <property type="term" value="F:calmodulin binding"/>
    <property type="evidence" value="ECO:0007669"/>
    <property type="project" value="UniProtKB-KW"/>
</dbReference>
<keyword evidence="13" id="KW-0418">Kinase</keyword>
<feature type="compositionally biased region" description="Acidic residues" evidence="22">
    <location>
        <begin position="590"/>
        <end position="612"/>
    </location>
</feature>
<dbReference type="FunFam" id="2.60.40.10:FF:001350">
    <property type="entry name" value="titin isoform X1"/>
    <property type="match status" value="1"/>
</dbReference>
<feature type="domain" description="Fibronectin type-III" evidence="24">
    <location>
        <begin position="3119"/>
        <end position="3214"/>
    </location>
</feature>
<evidence type="ECO:0000256" key="6">
    <source>
        <dbReference type="ARBA" id="ARBA00022490"/>
    </source>
</evidence>
<feature type="compositionally biased region" description="Acidic residues" evidence="22">
    <location>
        <begin position="623"/>
        <end position="632"/>
    </location>
</feature>
<evidence type="ECO:0000259" key="24">
    <source>
        <dbReference type="PROSITE" id="PS50853"/>
    </source>
</evidence>
<keyword evidence="9" id="KW-0808">Transferase</keyword>
<feature type="region of interest" description="Disordered" evidence="22">
    <location>
        <begin position="4451"/>
        <end position="4543"/>
    </location>
</feature>
<dbReference type="PRINTS" id="PR00014">
    <property type="entry name" value="FNTYPEIII"/>
</dbReference>
<feature type="compositionally biased region" description="Basic and acidic residues" evidence="22">
    <location>
        <begin position="1688"/>
        <end position="1700"/>
    </location>
</feature>
<feature type="compositionally biased region" description="Basic and acidic residues" evidence="22">
    <location>
        <begin position="191"/>
        <end position="222"/>
    </location>
</feature>
<keyword evidence="15" id="KW-0460">Magnesium</keyword>
<organism evidence="25 26">
    <name type="scientific">Champsocephalus esox</name>
    <name type="common">pike icefish</name>
    <dbReference type="NCBI Taxonomy" id="159716"/>
    <lineage>
        <taxon>Eukaryota</taxon>
        <taxon>Metazoa</taxon>
        <taxon>Chordata</taxon>
        <taxon>Craniata</taxon>
        <taxon>Vertebrata</taxon>
        <taxon>Euteleostomi</taxon>
        <taxon>Actinopterygii</taxon>
        <taxon>Neopterygii</taxon>
        <taxon>Teleostei</taxon>
        <taxon>Neoteleostei</taxon>
        <taxon>Acanthomorphata</taxon>
        <taxon>Eupercaria</taxon>
        <taxon>Perciformes</taxon>
        <taxon>Notothenioidei</taxon>
        <taxon>Channichthyidae</taxon>
        <taxon>Champsocephalus</taxon>
    </lineage>
</organism>
<dbReference type="CDD" id="cd00096">
    <property type="entry name" value="Ig"/>
    <property type="match status" value="2"/>
</dbReference>
<dbReference type="GO" id="GO:0005634">
    <property type="term" value="C:nucleus"/>
    <property type="evidence" value="ECO:0007669"/>
    <property type="project" value="UniProtKB-SubCell"/>
</dbReference>
<evidence type="ECO:0000256" key="15">
    <source>
        <dbReference type="ARBA" id="ARBA00022842"/>
    </source>
</evidence>
<feature type="domain" description="Ig-like" evidence="23">
    <location>
        <begin position="5186"/>
        <end position="5282"/>
    </location>
</feature>
<keyword evidence="19" id="KW-0393">Immunoglobulin domain</keyword>
<dbReference type="PANTHER" id="PTHR14340:SF9">
    <property type="entry name" value="FIBRONECTIN TYPE-III DOMAIN-CONTAINING PROTEIN"/>
    <property type="match status" value="1"/>
</dbReference>
<comment type="catalytic activity">
    <reaction evidence="21">
        <text>L-seryl-[protein] + ATP = O-phospho-L-seryl-[protein] + ADP + H(+)</text>
        <dbReference type="Rhea" id="RHEA:17989"/>
        <dbReference type="Rhea" id="RHEA-COMP:9863"/>
        <dbReference type="Rhea" id="RHEA-COMP:11604"/>
        <dbReference type="ChEBI" id="CHEBI:15378"/>
        <dbReference type="ChEBI" id="CHEBI:29999"/>
        <dbReference type="ChEBI" id="CHEBI:30616"/>
        <dbReference type="ChEBI" id="CHEBI:83421"/>
        <dbReference type="ChEBI" id="CHEBI:456216"/>
        <dbReference type="EC" id="2.7.11.1"/>
    </reaction>
</comment>
<dbReference type="GO" id="GO:0005524">
    <property type="term" value="F:ATP binding"/>
    <property type="evidence" value="ECO:0007669"/>
    <property type="project" value="UniProtKB-KW"/>
</dbReference>
<feature type="domain" description="Fibronectin type-III" evidence="24">
    <location>
        <begin position="5510"/>
        <end position="5607"/>
    </location>
</feature>
<dbReference type="SMART" id="SM00409">
    <property type="entry name" value="IG"/>
    <property type="match status" value="30"/>
</dbReference>
<dbReference type="FunFam" id="2.60.40.10:FF:000012">
    <property type="entry name" value="titin isoform X1"/>
    <property type="match status" value="1"/>
</dbReference>
<comment type="subcellular location">
    <subcellularLocation>
        <location evidence="3">Cytoplasm</location>
    </subcellularLocation>
    <subcellularLocation>
        <location evidence="2">Nucleus</location>
    </subcellularLocation>
</comment>
<keyword evidence="17" id="KW-1015">Disulfide bond</keyword>
<dbReference type="FunFam" id="2.60.40.10:FF:001434">
    <property type="entry name" value="titin isoform X1"/>
    <property type="match status" value="1"/>
</dbReference>
<dbReference type="GO" id="GO:0046872">
    <property type="term" value="F:metal ion binding"/>
    <property type="evidence" value="ECO:0007669"/>
    <property type="project" value="UniProtKB-KW"/>
</dbReference>
<feature type="domain" description="Fibronectin type-III" evidence="24">
    <location>
        <begin position="5404"/>
        <end position="5509"/>
    </location>
</feature>
<dbReference type="SUPFAM" id="SSF48726">
    <property type="entry name" value="Immunoglobulin"/>
    <property type="match status" value="30"/>
</dbReference>
<dbReference type="Pfam" id="PF00041">
    <property type="entry name" value="fn3"/>
    <property type="match status" value="23"/>
</dbReference>
<evidence type="ECO:0000256" key="8">
    <source>
        <dbReference type="ARBA" id="ARBA00022553"/>
    </source>
</evidence>
<feature type="domain" description="Fibronectin type-III" evidence="24">
    <location>
        <begin position="4006"/>
        <end position="4104"/>
    </location>
</feature>
<feature type="domain" description="Ig-like" evidence="23">
    <location>
        <begin position="4893"/>
        <end position="4983"/>
    </location>
</feature>
<feature type="compositionally biased region" description="Low complexity" evidence="22">
    <location>
        <begin position="68"/>
        <end position="81"/>
    </location>
</feature>
<dbReference type="InterPro" id="IPR007110">
    <property type="entry name" value="Ig-like_dom"/>
</dbReference>
<keyword evidence="12" id="KW-0547">Nucleotide-binding</keyword>
<dbReference type="FunFam" id="2.60.40.10:FF:000056">
    <property type="entry name" value="twitchin isoform X4"/>
    <property type="match status" value="1"/>
</dbReference>
<feature type="domain" description="Ig-like" evidence="23">
    <location>
        <begin position="1821"/>
        <end position="1907"/>
    </location>
</feature>
<dbReference type="SUPFAM" id="SSF49265">
    <property type="entry name" value="Fibronectin type III"/>
    <property type="match status" value="14"/>
</dbReference>
<dbReference type="FunFam" id="2.60.40.10:FF:000160">
    <property type="entry name" value="Titin a"/>
    <property type="match status" value="1"/>
</dbReference>
<dbReference type="InterPro" id="IPR013783">
    <property type="entry name" value="Ig-like_fold"/>
</dbReference>
<feature type="domain" description="Fibronectin type-III" evidence="24">
    <location>
        <begin position="4595"/>
        <end position="4690"/>
    </location>
</feature>
<feature type="compositionally biased region" description="Acidic residues" evidence="22">
    <location>
        <begin position="4525"/>
        <end position="4537"/>
    </location>
</feature>
<dbReference type="FunFam" id="2.60.40.10:FF:000148">
    <property type="entry name" value="titin isoform X1"/>
    <property type="match status" value="5"/>
</dbReference>
<evidence type="ECO:0000313" key="26">
    <source>
        <dbReference type="Proteomes" id="UP001335648"/>
    </source>
</evidence>
<evidence type="ECO:0000256" key="2">
    <source>
        <dbReference type="ARBA" id="ARBA00004123"/>
    </source>
</evidence>
<evidence type="ECO:0000313" key="25">
    <source>
        <dbReference type="EMBL" id="KAK5889793.1"/>
    </source>
</evidence>
<dbReference type="Pfam" id="PF07679">
    <property type="entry name" value="I-set"/>
    <property type="match status" value="26"/>
</dbReference>
<feature type="domain" description="Ig-like" evidence="23">
    <location>
        <begin position="2267"/>
        <end position="2357"/>
    </location>
</feature>
<keyword evidence="10" id="KW-0479">Metal-binding</keyword>
<feature type="domain" description="Fibronectin type-III" evidence="24">
    <location>
        <begin position="5874"/>
        <end position="5974"/>
    </location>
</feature>
<keyword evidence="16" id="KW-0112">Calmodulin-binding</keyword>
<comment type="similarity">
    <text evidence="4">Belongs to the protein kinase superfamily. CAMK Ser/Thr protein kinase family.</text>
</comment>
<dbReference type="FunFam" id="2.60.40.10:FF:000034">
    <property type="entry name" value="Titin isoform A"/>
    <property type="match status" value="2"/>
</dbReference>
<feature type="compositionally biased region" description="Basic and acidic residues" evidence="22">
    <location>
        <begin position="386"/>
        <end position="470"/>
    </location>
</feature>
<feature type="region of interest" description="Disordered" evidence="22">
    <location>
        <begin position="188"/>
        <end position="688"/>
    </location>
</feature>
<feature type="domain" description="Fibronectin type-III" evidence="24">
    <location>
        <begin position="4793"/>
        <end position="4889"/>
    </location>
</feature>
<feature type="domain" description="Fibronectin type-III" evidence="24">
    <location>
        <begin position="5085"/>
        <end position="5182"/>
    </location>
</feature>
<feature type="region of interest" description="Disordered" evidence="22">
    <location>
        <begin position="38"/>
        <end position="122"/>
    </location>
</feature>
<dbReference type="GO" id="GO:0031672">
    <property type="term" value="C:A band"/>
    <property type="evidence" value="ECO:0007669"/>
    <property type="project" value="UniProtKB-ARBA"/>
</dbReference>
<evidence type="ECO:0000256" key="5">
    <source>
        <dbReference type="ARBA" id="ARBA00012513"/>
    </source>
</evidence>
<dbReference type="FunFam" id="2.60.40.10:FF:000864">
    <property type="entry name" value="Titin b"/>
    <property type="match status" value="1"/>
</dbReference>
<protein>
    <recommendedName>
        <fullName evidence="5">non-specific serine/threonine protein kinase</fullName>
        <ecNumber evidence="5">2.7.11.1</ecNumber>
    </recommendedName>
</protein>
<dbReference type="InterPro" id="IPR003598">
    <property type="entry name" value="Ig_sub2"/>
</dbReference>
<dbReference type="PROSITE" id="PS50835">
    <property type="entry name" value="IG_LIKE"/>
    <property type="match status" value="16"/>
</dbReference>
<feature type="domain" description="Ig-like" evidence="23">
    <location>
        <begin position="2000"/>
        <end position="2085"/>
    </location>
</feature>
<feature type="domain" description="Ig-like" evidence="23">
    <location>
        <begin position="2363"/>
        <end position="2448"/>
    </location>
</feature>
<keyword evidence="26" id="KW-1185">Reference proteome</keyword>
<feature type="region of interest" description="Disordered" evidence="22">
    <location>
        <begin position="1684"/>
        <end position="1709"/>
    </location>
</feature>
<feature type="compositionally biased region" description="Basic and acidic residues" evidence="22">
    <location>
        <begin position="480"/>
        <end position="503"/>
    </location>
</feature>
<dbReference type="EMBL" id="JAULUE010002056">
    <property type="protein sequence ID" value="KAK5889793.1"/>
    <property type="molecule type" value="Genomic_DNA"/>
</dbReference>
<dbReference type="FunFam" id="2.60.40.10:FF:000811">
    <property type="entry name" value="Titin a"/>
    <property type="match status" value="1"/>
</dbReference>
<feature type="domain" description="Ig-like" evidence="23">
    <location>
        <begin position="2091"/>
        <end position="2175"/>
    </location>
</feature>
<dbReference type="FunFam" id="2.60.40.10:FF:001343">
    <property type="entry name" value="titin isoform X1"/>
    <property type="match status" value="1"/>
</dbReference>
<dbReference type="FunFam" id="2.60.40.10:FF:000002">
    <property type="entry name" value="Titin a"/>
    <property type="match status" value="3"/>
</dbReference>
<keyword evidence="14" id="KW-0067">ATP-binding</keyword>
<feature type="domain" description="Fibronectin type-III" evidence="24">
    <location>
        <begin position="4696"/>
        <end position="4789"/>
    </location>
</feature>
<keyword evidence="11" id="KW-0677">Repeat</keyword>
<evidence type="ECO:0000256" key="21">
    <source>
        <dbReference type="ARBA" id="ARBA00048679"/>
    </source>
</evidence>
<feature type="domain" description="Fibronectin type-III" evidence="24">
    <location>
        <begin position="6177"/>
        <end position="6267"/>
    </location>
</feature>
<evidence type="ECO:0000256" key="9">
    <source>
        <dbReference type="ARBA" id="ARBA00022679"/>
    </source>
</evidence>
<feature type="compositionally biased region" description="Basic and acidic residues" evidence="22">
    <location>
        <begin position="44"/>
        <end position="63"/>
    </location>
</feature>
<dbReference type="Gene3D" id="2.60.40.10">
    <property type="entry name" value="Immunoglobulins"/>
    <property type="match status" value="56"/>
</dbReference>
<feature type="domain" description="Fibronectin type-III" evidence="24">
    <location>
        <begin position="4990"/>
        <end position="5082"/>
    </location>
</feature>
<feature type="compositionally biased region" description="Basic and acidic residues" evidence="22">
    <location>
        <begin position="82"/>
        <end position="92"/>
    </location>
</feature>
<dbReference type="InterPro" id="IPR003599">
    <property type="entry name" value="Ig_sub"/>
</dbReference>
<dbReference type="FunFam" id="2.60.40.10:FF:000031">
    <property type="entry name" value="Myosin-binding protein C, slow type"/>
    <property type="match status" value="2"/>
</dbReference>
<evidence type="ECO:0000256" key="3">
    <source>
        <dbReference type="ARBA" id="ARBA00004496"/>
    </source>
</evidence>
<sequence length="6269" mass="699055">MESPPQVTEALVKPAAPQAELSVEFPFYSVLEESKAQAAVRVQEAAKKPEVTDKSTKLEKKITPQEGAKPVAKPKAAAKAAEPTRKGAEEGKPAAVETISPETEPLLQRKGKVQTEEEGTFEIPTLRKTTRVVKEVEEEQEIIKLKKIPSVQLNEAEEEERPQKVTKTTVFHVEELVLREEAVEMCIATRRPAEETRPRDKAEVGRKPGVMKPKEQDQKEAPAEAWTRQTPVPKGQKPEGEMSLKRTPKAPREEEPAPPTAASKKVKRAPSGEEAPEVIKLKPFEKPVKPSEEPEEDKNERRDRDSAPFQKLDRVPREVETKEPSRKPETAPPEVKEPAAKVPKPVDQKRTPEKEPEEVKAPTKVKKRPTQEQEVESVKLKPSSRPSKEAAEPEQRAAEEKERRPADDLQRRRTSPEQKPKEREPEAKPMKPEVAETPEKKPAKVVEAAPAEKKATPVKKPEKVPEEPKRLQLKKGVTPKPREEKEEVALKPLEQLKKLELRKTPSPQVEKLKDAEKVPVERRPSLDKLKRVPKAVSPKDSVEAVTLKKVPRKPSPQEAAEPAKPGKGKVPLGKEVSPGAVQMRKIATQPEEEVYEEEDEEEGVEKEEDEAWGWEMVRRDSYDWEGEGEEGALEVPGLSRREGSPAGEAAGGGRGRGLKAKQTPSPGEGRGRGLKPGGKGPTPPDEPFAGFKLKAVPLKFIKKLQDILLKEAESIGSAAVFECEVSPSTAITTWMKDDCNLRESPKHKFTSDGKDRKLNIIDVQLSDTGEYTCIAKNAGKEISCKAKLIVEELPLKWIKELEEETSAMKGQPLYMTCELNKEKDAIWKRNGEVLKKQAGKIQINVIGLQHALTIQNSTEADTGLISCEVSGQEDFRTSTNVKIIEIIRDWIVKPLRDQHVKPKANATFKCELFKESPNWKWLKGEEEVTPSDRIEIKKEGKELTLTIKNCQPEDVAQYCMEVEGRLYTANLTLGEREAEILKPLASVEVVEKQDAVFETEISEDDVPGEWKLKGELLTRSPTCEIHMERGVRKLTLKNCQLDHAGEVSYQALNAITSAMLNVKEIEMDFVVPLKDVSVPEKKQAKFECAITKDVSKVMWYRGDDVITPDQKYDVIDDGKKHMLIINCCEFDDEDAYTIAVLGQMSTARLTVDGIRLKCVSPLKDQTVKEGATARFELELSHENIPVTWYKNDVKIHPSRTVLSHVHGKRHVLEVKEVTLDDTCQIKAEAKGTPSMANLTVIEGDAYFTVKLQDYTAVEKDEVALDCELSRDVEVVWYHNEAEVKPSKMAAIKAEGRRRTLVVKKVADNDKGQYVCDCGTDKTVATLHIEARRIKVVRPVYGVEVFDGETARFEVELSEDDVHGQWKLNGEVLSPSADVEIVEDGAKHTLVLYNCKVPQTGELVFTAANAKCSANLKVKEPPVSFITPLADVHAYEKDEAKFELDISREPKSFRWLKGSQELTSDDKFEIQVEGKRHTLTVKSARYEDEAKYMFEAEDKRTSGKLIIKGIRLEFIKPIKDVTVKERETAEFSVELSHDKIPVVWYKNDVRLHPSKVVHMSDHGKVFTLAFKEVSIDDTSMIRVEAMSKTSEAMLTVLEGDLYFTVKLQNYTAVEKDEVVLSCELSKAAAEVRWYKDGNEMFASKNVLMQADGKRRLLVIKKAERSSIGSYACDCGSDKTTADLNIEGKPCGEPEHRQDKPRPPPCSEATPPPCPAPSILHLCLSPQPPPSNCSATLRWCAPLYSVEVTETETARFETEISEEDLHATWRLKGEQLHPSPDVEIKDEGARHVLVISNCQMGMAGSVDFSAANARSSAQLRVKARVIALARPLADASVTAGETATFECELSYEGIAVEWFLGGTKLEPSDRVVLKSEAKVHSLTLRDVKLNEAGQIKLTAKDFQTDANLIVKEPAVEFSKPLQDQTVEEEATATLECEVSREKAEVRWIKDGTEIRKTKKYEMIVDGHKRALIIHGCTLDDSRTYACDAKQFKTSCFLNVEPPHIEFSKPLHDVEVKEKESARFECEVSRQDVKVRWFKDGSEIRKGKKYEMVSQGRQHVLIVHKSVFDDEAEYECDAKTIKSSGMLTVVEEEARFSKNLSSVEGTETDSVKLICEVSKPSAEVRWFRGDEELPEGGRYEHIVDGKRRILLIQDLKMADAAEYTCRLSASIKTSGTLKINELAAEFISRPHSVEVVEGDKAEFSCSVSKDTFEVKWLKDGSELRAGDKFSMLSDGKRRSLVIKDSKPKDEGAYVVMIGATRASADLTVLEKLRIITALKDAEAKEGQEVVLNCEVNTEGAKAKWLKKEETVFESSKYVMVQRDNVFSLRIKDAQKGDESEYSINLTNQRGEQAKSACNLSVKEESMRFVVPLEDIDTQEKNTIVFSCKVNRPNATLKWMKAGQEITFSKRIVYRADKEKHTLTIKDCTLADEGEYTAMAGDSKCTAELIISEAPTDFSIQLKDQTITEFEDAEFTCKLTKDKADPKWYRNGREIREGPRYTFVREGKMCTLRIKECRPDDECEYACGVDDKRSRARLFIDETPVEIIRPPQDAFQAPGSDVVFEVELNKDRVEVKWLRNNMTVVQGDKYQMMSEGKIHRLQVCEIRPRDQGEYRLVVKDKDAKAKLELAAVPQIKTTDQSYVTDARKPIVMAVPYSAYPQAEADWMYNNRSLPKDNIHTSADRTELRLKDPLKSDEGRYKITIKNKHGQGEAFANLEVIDVPGRVKNFQVVDTADGEVSLAWEEPESDGGAKVIAYVVERRDVKRKTWTLATDHSESPEYTVTGLQKDSMYLFRVCARNRVGSGPNVDTDKPVQAKNKFDVPEAPLNVIVRNVTKFGCTVSWGPPESDGGSPITSFIIELRDRTSVKWTPVQITKADELSAIVNDVIENKEYIFRVKAQNKAGEGKPSAASHPVKIMDPIERPSAPLNLVSQDQNKNSVQLSWETPLRNGGSTITGYIVQRCEEGTDKWMRCNTRLCQDLGFNVSGLKYGKKYNYKVFAENAAGLSDPSNTIGPLLADDTHRAPSFDLSAFKDGLEVIVPQPLTIRVPITGYPTPVAKWTFGEKQLSTNEERVSMTTKSSFTELIVTPSVRPDKGTYTLTLQNDVSSISGDIEVNVIAAPSAPKDFKVLEVTRQHVQLSWEAPEHDGGSPLIGYQVEKRDLSRKTWVKVTAGIQDQELTVTDVMEGKEYLFRVTACNKCGAGEPAYIDEPVNVSSPASEPDPERTSQLPMARHQIHPSVLLASRSPTPPENLRWRDKSASGIFLTWEPPKYDGGAGIRGYNVDRLQRGSDKWEPCGDMVPELKVQVTGLTEGQWYAYRVRALNKLGASRPCKATDEIQAVDPKEAPEIQLDAKLLAGLTAKAGSKIELPAEVKGKPEPRVKWTKADLVLKAEDRVSIDTTPGHSTVTIAKTQRDDSSTYIIEATNSSGRATATVDVNILDKPGPPAAFDISEITNETCFLAWNPPRDDGGSRVTNYIVERRNVDSEIWHRLSSTIKQTTYKAVGLTKFKEYLFRVFAENQFGVGPPADHLPIIARYPFDTPGAPYKLEASDIAKDSVTLAWYEPDEDGGSPITGYWVERYEADLDKWIRCNKLPIKDTNYRVKGLPTRKKYKFRVLAENLSGTGKPSAETEQILIKDPIDPPWAPGKPTVKDVAKTSCFLTWTKPEHDGGAKIEGYVIEMLKSGTTDWIRVAENINLLEHSLKGLMEKQEYSFRVRAVNVAGESEPSEPSEPVLCKERLSKTHYSQVQLRETLETGSTELRYLKSEAHTNPSSSDPPSAPRWLDVMSVTRSSADLKWSLPERTGGAPITNYVVEKRDARRKGWQAVDTTVKELKYTVSPLNEGSLYVFRVAAENSVGVGEFCELKDSVMAKDNFSAPGPPYALSVFGISKRYVDLQWEAPKNDGGRPILKYGSFDAFERPRLEPGEAAPAVMTVSSSCRYSLEKKEKLGTRWVKCGKTAGPDCKYRVTDVIEGTEVQFQVSAENEAGTGHPSEPTEILTIEDPTGIPSPPVELHVTGASRDFLSIAWKPPQRDGGCPVRGYHVEMCAAGTEKWMRVNSRPVKELKFRVAAEEGVVPEKEYILRVRAINSVGVSEPSDLSENVFAKESDCNPQLEFQTLDLVVVETEKLHIPVPFRAVPSPRITWHKDGKELKADERLGFRKEYVSCHLEVDSSLHSDAGQYKVTLENKMGAASAAINVKVIGLPGQCKEILASEITKNSCKVSWDPPNYDGGSPIIHYVMQRREAGRRTYVNMMSGENKVCWNVKDLIPNGEYYFRVQAVNKIGGGEFIELRNPVIAEDQKHAPDPPVDVETHNPTSSTITLTWKPPMYDGGAKIMGYVLEKQLKGEEAWGRCNDFLVPVLSYTVRGLTEGKSYAFRVRAENPAGVSEPSRASLHVKISDAVDPPKVFLSGSLQSGLSVKRGGEICLNANISGSPYPEITWYWNNQVIRPEALRKRPDKPLKKKVEKKEEEKKKEEKKEGEAVKKEGEDKKEGKEKKEGEAVKKEGEEKKEGEPEKKEGEEKKKEEEVKEEEEEEVEESDYPTINERLSVDNRHRGVSSISIRDSVRADHGVYMVKVVNDHGKASASCEVNVLDTPGPSVNFRFEEVRKNSVVCKWDAPLDDGGSEILNYTLEKKDNSKLEIGWSVVTSTLRGCRYLVPKLIEKKEYLFRVVAENKFGAGPHCVSKPLIAKNPFEPPETPEKPEIDDIMAHSMLVIWTPPNDNGSPILGYWVERREINSSHWARVNREIFADTELNAEGLIEGMTYIFRVAAENQAGPGKFSLPSEPKTAQAPILPPGPPTCRVANTTDHSIDVEWDPPADNGGGEIMGYHVDKAMVGSKDWSRSTERLWKTRAFTVFGVREGAKYQVKVIACNAAGEGAPGFAEAVFVRNPAEKPAIEMELAIKAGVFIRAGENLRLPATVTGKPYPSIEWTIEDSKPDKDRVEILTEGNDSIVSIKNVQRKDSGKYHISVCNPSGIKNASTRVEVMDVPGPVTDLKPVVVTRKMIFLNWDDPDDDGGSDLIGFIVERRDVKMHTWRQPVETASSKCECVGIMEGQEYMFRVIAKNKFGMGPPLELGPIKAVDPQGPPSYPEKFHYTERSKNSVTFTWKPPRNDGGSPVIGYFIEKKRQDETAFVLHNKEICPSMTMTVEGLEEDWPYEFRIKCANLMGESEPSIPLNVVIQDDEVSPEVHMLKHFKGDSIIVKKGEPIEIPANIIGLPIPTIEWTKDDVPIAESTEAQVIETEVTGRLNASTKLSIPAANRRDRGCFTVTASNNMGSAHHTISVMVLDRPVAPRNLTVSSIRAESCYLHWDAPLDNGGSELTNYIVEKRDVVTDQPELEEGQEAPPEPQWVEVNSSVIDRKFGVWNLETNKSYLFRVKAQNRYGVSDPCTTEEVMITDPFGLPGPPEKPTIAEYSKTTMTLSWEPPRDTGGSMIVGYWLEKREKGSDYWAKINKMPVTKRGMKGWEYQVVRLIEGAEYEFRVAASNSAGTGPFSAPSDSAFAVDPITPPSMPAAPEVVDKTKHSVTLAWTPPEKDGGSPIKGYLIEIQDEGSSGWQRVNDVDSLVPTTEFTMPSLRELKRYFFRVIAVNDIGESDPSPRTAEVLVQDVQLMPAINIDMMVDDLLYVRAGDAFKIPATIKGRPAPKVTWEFTGKAKSHKKNKLHTLPVDSEVESTDTTSVVTVPVSLRTHSGRYTITAKNKSGQKHVNVRVNVLDVPGAPKDLRVTDITRSTMRLIWKLPDSDGGERIKSYFIEKKSTADKAWTKVNAACASQAFVVPGLLEGQDYLFRVCAENRLGFGPFTITADPARASDPICEQTLILETHIYTRRDHWGGHSSETLGRTLLRDTGEDTPQRHWETTCDRVVSVYLMKPPPTPPTKLKVNLVTKSTVTLTWEAPKNNGGSPVKHYVVERLSWDTSGKEKETWKQCNTRDVEELTFVVEDLKEGIEYEFRVKAVNAAGPSRASATAGPLVIKDQTFAPTIEMREALEGEEDCDISIVAKVSGCPFPSLAWSKASVAKPEEKAAVTYDQHMNKLVTQDKCTLLITQASRHDSALYSLTATNALGAATKDLKLSVFGPPGPPEGPVTFTEVFAERIGLAWAAPKDDGGSKITNYVVEKREESRKSWVHVSNDPKDCAYVVTRLTEGHEYEFRVMAQNKFGVGPPAAVPGQCEKPTISDVSLDSMTVNWDEPKYDGGSSVLSYIVEKKEASGKRWARANRETIGALPLGNYFDVLSVQGGCFYQFRVIAVNAAGCGLPSEPSDPALCRDPRL</sequence>
<dbReference type="GO" id="GO:0004674">
    <property type="term" value="F:protein serine/threonine kinase activity"/>
    <property type="evidence" value="ECO:0007669"/>
    <property type="project" value="UniProtKB-KW"/>
</dbReference>
<feature type="domain" description="Ig-like" evidence="23">
    <location>
        <begin position="1591"/>
        <end position="1683"/>
    </location>
</feature>
<feature type="domain" description="Fibronectin type-III" evidence="24">
    <location>
        <begin position="2821"/>
        <end position="2916"/>
    </location>
</feature>
<comment type="catalytic activity">
    <reaction evidence="20">
        <text>L-threonyl-[protein] + ATP = O-phospho-L-threonyl-[protein] + ADP + H(+)</text>
        <dbReference type="Rhea" id="RHEA:46608"/>
        <dbReference type="Rhea" id="RHEA-COMP:11060"/>
        <dbReference type="Rhea" id="RHEA-COMP:11605"/>
        <dbReference type="ChEBI" id="CHEBI:15378"/>
        <dbReference type="ChEBI" id="CHEBI:30013"/>
        <dbReference type="ChEBI" id="CHEBI:30616"/>
        <dbReference type="ChEBI" id="CHEBI:61977"/>
        <dbReference type="ChEBI" id="CHEBI:456216"/>
        <dbReference type="EC" id="2.7.11.1"/>
    </reaction>
</comment>
<keyword evidence="7" id="KW-0723">Serine/threonine-protein kinase</keyword>
<dbReference type="FunFam" id="2.60.40.10:FF:000214">
    <property type="entry name" value="titin isoform X1"/>
    <property type="match status" value="4"/>
</dbReference>
<feature type="domain" description="Ig-like" evidence="23">
    <location>
        <begin position="794"/>
        <end position="882"/>
    </location>
</feature>
<dbReference type="PROSITE" id="PS50853">
    <property type="entry name" value="FN3"/>
    <property type="match status" value="25"/>
</dbReference>
<feature type="domain" description="Fibronectin type-III" evidence="24">
    <location>
        <begin position="5291"/>
        <end position="5399"/>
    </location>
</feature>
<evidence type="ECO:0000256" key="14">
    <source>
        <dbReference type="ARBA" id="ARBA00022840"/>
    </source>
</evidence>
<feature type="compositionally biased region" description="Basic and acidic residues" evidence="22">
    <location>
        <begin position="236"/>
        <end position="255"/>
    </location>
</feature>
<dbReference type="Proteomes" id="UP001335648">
    <property type="component" value="Unassembled WGS sequence"/>
</dbReference>
<feature type="domain" description="Fibronectin type-III" evidence="24">
    <location>
        <begin position="3773"/>
        <end position="3870"/>
    </location>
</feature>
<dbReference type="InterPro" id="IPR036116">
    <property type="entry name" value="FN3_sf"/>
</dbReference>
<feature type="compositionally biased region" description="Basic and acidic residues" evidence="22">
    <location>
        <begin position="277"/>
        <end position="361"/>
    </location>
</feature>
<feature type="domain" description="Fibronectin type-III" evidence="24">
    <location>
        <begin position="3876"/>
        <end position="3999"/>
    </location>
</feature>
<dbReference type="FunFam" id="2.60.40.10:FF:000127">
    <property type="entry name" value="titin isoform X1"/>
    <property type="match status" value="1"/>
</dbReference>
<dbReference type="CDD" id="cd00063">
    <property type="entry name" value="FN3"/>
    <property type="match status" value="25"/>
</dbReference>
<evidence type="ECO:0000256" key="22">
    <source>
        <dbReference type="SAM" id="MobiDB-lite"/>
    </source>
</evidence>
<dbReference type="FunFam" id="2.60.40.10:FF:000003">
    <property type="entry name" value="Titin isoform E"/>
    <property type="match status" value="4"/>
</dbReference>
<dbReference type="SMART" id="SM00060">
    <property type="entry name" value="FN3"/>
    <property type="match status" value="25"/>
</dbReference>
<feature type="domain" description="Fibronectin type-III" evidence="24">
    <location>
        <begin position="2721"/>
        <end position="2815"/>
    </location>
</feature>
<evidence type="ECO:0000256" key="7">
    <source>
        <dbReference type="ARBA" id="ARBA00022527"/>
    </source>
</evidence>
<dbReference type="PANTHER" id="PTHR14340">
    <property type="entry name" value="MICROFIBRIL-ASSOCIATED GLYCOPROTEIN 3"/>
    <property type="match status" value="1"/>
</dbReference>
<gene>
    <name evidence="25" type="ORF">CesoFtcFv8_013378</name>
</gene>
<dbReference type="InterPro" id="IPR013098">
    <property type="entry name" value="Ig_I-set"/>
</dbReference>
<feature type="domain" description="Ig-like" evidence="23">
    <location>
        <begin position="2181"/>
        <end position="2264"/>
    </location>
</feature>
<keyword evidence="6" id="KW-0963">Cytoplasm</keyword>
<dbReference type="FunFam" id="2.60.40.10:FF:000050">
    <property type="entry name" value="Titin isoform B"/>
    <property type="match status" value="10"/>
</dbReference>
<evidence type="ECO:0000256" key="12">
    <source>
        <dbReference type="ARBA" id="ARBA00022741"/>
    </source>
</evidence>
<feature type="domain" description="Ig-like" evidence="23">
    <location>
        <begin position="3343"/>
        <end position="3434"/>
    </location>
</feature>
<dbReference type="FunFam" id="2.60.40.10:FF:001284">
    <property type="entry name" value="Myomesin 2"/>
    <property type="match status" value="1"/>
</dbReference>
<feature type="domain" description="Fibronectin type-III" evidence="24">
    <location>
        <begin position="6079"/>
        <end position="6176"/>
    </location>
</feature>
<comment type="cofactor">
    <cofactor evidence="1">
        <name>Mg(2+)</name>
        <dbReference type="ChEBI" id="CHEBI:18420"/>
    </cofactor>
</comment>
<evidence type="ECO:0000259" key="23">
    <source>
        <dbReference type="PROSITE" id="PS50835"/>
    </source>
</evidence>
<feature type="domain" description="Ig-like" evidence="23">
    <location>
        <begin position="697"/>
        <end position="783"/>
    </location>
</feature>
<feature type="domain" description="Ig-like" evidence="23">
    <location>
        <begin position="1233"/>
        <end position="1315"/>
    </location>
</feature>
<keyword evidence="18" id="KW-0539">Nucleus</keyword>
<comment type="caution">
    <text evidence="25">The sequence shown here is derived from an EMBL/GenBank/DDBJ whole genome shotgun (WGS) entry which is preliminary data.</text>
</comment>
<name>A0AAN8GT75_9TELE</name>
<feature type="domain" description="Fibronectin type-III" evidence="24">
    <location>
        <begin position="3441"/>
        <end position="3534"/>
    </location>
</feature>
<evidence type="ECO:0000256" key="16">
    <source>
        <dbReference type="ARBA" id="ARBA00022860"/>
    </source>
</evidence>
<feature type="domain" description="Ig-like" evidence="23">
    <location>
        <begin position="2451"/>
        <end position="2535"/>
    </location>
</feature>
<dbReference type="FunFam" id="2.60.40.10:FF:001344">
    <property type="entry name" value="titin isoform X1"/>
    <property type="match status" value="1"/>
</dbReference>
<evidence type="ECO:0000256" key="4">
    <source>
        <dbReference type="ARBA" id="ARBA00006692"/>
    </source>
</evidence>
<feature type="compositionally biased region" description="Basic and acidic residues" evidence="22">
    <location>
        <begin position="4463"/>
        <end position="4524"/>
    </location>
</feature>
<evidence type="ECO:0000256" key="17">
    <source>
        <dbReference type="ARBA" id="ARBA00023157"/>
    </source>
</evidence>
<proteinExistence type="inferred from homology"/>
<evidence type="ECO:0000256" key="11">
    <source>
        <dbReference type="ARBA" id="ARBA00022737"/>
    </source>
</evidence>
<feature type="domain" description="Fibronectin type-III" evidence="24">
    <location>
        <begin position="2922"/>
        <end position="3017"/>
    </location>
</feature>
<reference evidence="25 26" key="1">
    <citation type="journal article" date="2023" name="Mol. Biol. Evol.">
        <title>Genomics of Secondarily Temperate Adaptation in the Only Non-Antarctic Icefish.</title>
        <authorList>
            <person name="Rivera-Colon A.G."/>
            <person name="Rayamajhi N."/>
            <person name="Minhas B.F."/>
            <person name="Madrigal G."/>
            <person name="Bilyk K.T."/>
            <person name="Yoon V."/>
            <person name="Hune M."/>
            <person name="Gregory S."/>
            <person name="Cheng C.H.C."/>
            <person name="Catchen J.M."/>
        </authorList>
    </citation>
    <scope>NUCLEOTIDE SEQUENCE [LARGE SCALE GENOMIC DNA]</scope>
    <source>
        <strain evidence="25">JC2023a</strain>
    </source>
</reference>
<feature type="domain" description="Fibronectin type-III" evidence="24">
    <location>
        <begin position="3641"/>
        <end position="3735"/>
    </location>
</feature>
<feature type="domain" description="Ig-like" evidence="23">
    <location>
        <begin position="1911"/>
        <end position="1996"/>
    </location>
</feature>
<evidence type="ECO:0000256" key="1">
    <source>
        <dbReference type="ARBA" id="ARBA00001946"/>
    </source>
</evidence>
<keyword evidence="8" id="KW-0597">Phosphoprotein</keyword>
<evidence type="ECO:0000256" key="19">
    <source>
        <dbReference type="ARBA" id="ARBA00023319"/>
    </source>
</evidence>